<gene>
    <name evidence="1" type="ORF">DPMN_078814</name>
</gene>
<sequence length="219" mass="24796">MKGNSVKLPVSDAGADLHHDPTYETVLIGCDFNNSSKRPLVPWKRSSRMKSPGGGEGTSDFPVAPPFPKLSVGVLGLVDSYILTISQHHMTVEVPHGPQCLSEQNRTEQYFISPSDRWLRRCAIYIRVFATSFETVAKACMEWRAFIAACFYRKKVISSTEFEDILGLIRVNFNQVRCTIRDNDGVICIQQDQKLKPRYCSIWVDKFNPNGSIYMQVVQ</sequence>
<reference evidence="1" key="2">
    <citation type="submission" date="2020-11" db="EMBL/GenBank/DDBJ databases">
        <authorList>
            <person name="McCartney M.A."/>
            <person name="Auch B."/>
            <person name="Kono T."/>
            <person name="Mallez S."/>
            <person name="Becker A."/>
            <person name="Gohl D.M."/>
            <person name="Silverstein K.A.T."/>
            <person name="Koren S."/>
            <person name="Bechman K.B."/>
            <person name="Herman A."/>
            <person name="Abrahante J.E."/>
            <person name="Garbe J."/>
        </authorList>
    </citation>
    <scope>NUCLEOTIDE SEQUENCE</scope>
    <source>
        <strain evidence="1">Duluth1</strain>
        <tissue evidence="1">Whole animal</tissue>
    </source>
</reference>
<keyword evidence="2" id="KW-1185">Reference proteome</keyword>
<evidence type="ECO:0000313" key="1">
    <source>
        <dbReference type="EMBL" id="KAH3703768.1"/>
    </source>
</evidence>
<name>A0A9D3YT83_DREPO</name>
<dbReference type="Proteomes" id="UP000828390">
    <property type="component" value="Unassembled WGS sequence"/>
</dbReference>
<reference evidence="1" key="1">
    <citation type="journal article" date="2019" name="bioRxiv">
        <title>The Genome of the Zebra Mussel, Dreissena polymorpha: A Resource for Invasive Species Research.</title>
        <authorList>
            <person name="McCartney M.A."/>
            <person name="Auch B."/>
            <person name="Kono T."/>
            <person name="Mallez S."/>
            <person name="Zhang Y."/>
            <person name="Obille A."/>
            <person name="Becker A."/>
            <person name="Abrahante J.E."/>
            <person name="Garbe J."/>
            <person name="Badalamenti J.P."/>
            <person name="Herman A."/>
            <person name="Mangelson H."/>
            <person name="Liachko I."/>
            <person name="Sullivan S."/>
            <person name="Sone E.D."/>
            <person name="Koren S."/>
            <person name="Silverstein K.A.T."/>
            <person name="Beckman K.B."/>
            <person name="Gohl D.M."/>
        </authorList>
    </citation>
    <scope>NUCLEOTIDE SEQUENCE</scope>
    <source>
        <strain evidence="1">Duluth1</strain>
        <tissue evidence="1">Whole animal</tissue>
    </source>
</reference>
<organism evidence="1 2">
    <name type="scientific">Dreissena polymorpha</name>
    <name type="common">Zebra mussel</name>
    <name type="synonym">Mytilus polymorpha</name>
    <dbReference type="NCBI Taxonomy" id="45954"/>
    <lineage>
        <taxon>Eukaryota</taxon>
        <taxon>Metazoa</taxon>
        <taxon>Spiralia</taxon>
        <taxon>Lophotrochozoa</taxon>
        <taxon>Mollusca</taxon>
        <taxon>Bivalvia</taxon>
        <taxon>Autobranchia</taxon>
        <taxon>Heteroconchia</taxon>
        <taxon>Euheterodonta</taxon>
        <taxon>Imparidentia</taxon>
        <taxon>Neoheterodontei</taxon>
        <taxon>Myida</taxon>
        <taxon>Dreissenoidea</taxon>
        <taxon>Dreissenidae</taxon>
        <taxon>Dreissena</taxon>
    </lineage>
</organism>
<accession>A0A9D3YT83</accession>
<protein>
    <submittedName>
        <fullName evidence="1">Uncharacterized protein</fullName>
    </submittedName>
</protein>
<proteinExistence type="predicted"/>
<evidence type="ECO:0000313" key="2">
    <source>
        <dbReference type="Proteomes" id="UP000828390"/>
    </source>
</evidence>
<dbReference type="EMBL" id="JAIWYP010000015">
    <property type="protein sequence ID" value="KAH3703768.1"/>
    <property type="molecule type" value="Genomic_DNA"/>
</dbReference>
<dbReference type="AlphaFoldDB" id="A0A9D3YT83"/>
<comment type="caution">
    <text evidence="1">The sequence shown here is derived from an EMBL/GenBank/DDBJ whole genome shotgun (WGS) entry which is preliminary data.</text>
</comment>